<dbReference type="Pfam" id="PF26140">
    <property type="entry name" value="HEAT_URB1"/>
    <property type="match status" value="1"/>
</dbReference>
<dbReference type="PANTHER" id="PTHR13500">
    <property type="entry name" value="NUCLEOLAR PRERIBOSOMAL-ASSOCIATED PROTEIN 1"/>
    <property type="match status" value="1"/>
</dbReference>
<evidence type="ECO:0000256" key="1">
    <source>
        <dbReference type="SAM" id="MobiDB-lite"/>
    </source>
</evidence>
<dbReference type="PANTHER" id="PTHR13500:SF0">
    <property type="entry name" value="NUCLEOLAR PRE-RIBOSOMAL-ASSOCIATED PROTEIN 1"/>
    <property type="match status" value="1"/>
</dbReference>
<dbReference type="InterPro" id="IPR039844">
    <property type="entry name" value="URB1"/>
</dbReference>
<dbReference type="InterPro" id="IPR021714">
    <property type="entry name" value="URB1_N"/>
</dbReference>
<evidence type="ECO:0000259" key="4">
    <source>
        <dbReference type="Pfam" id="PF26140"/>
    </source>
</evidence>
<organism evidence="5 6">
    <name type="scientific">Mycena albidolilacea</name>
    <dbReference type="NCBI Taxonomy" id="1033008"/>
    <lineage>
        <taxon>Eukaryota</taxon>
        <taxon>Fungi</taxon>
        <taxon>Dikarya</taxon>
        <taxon>Basidiomycota</taxon>
        <taxon>Agaricomycotina</taxon>
        <taxon>Agaricomycetes</taxon>
        <taxon>Agaricomycetidae</taxon>
        <taxon>Agaricales</taxon>
        <taxon>Marasmiineae</taxon>
        <taxon>Mycenaceae</taxon>
        <taxon>Mycena</taxon>
    </lineage>
</organism>
<evidence type="ECO:0000259" key="3">
    <source>
        <dbReference type="Pfam" id="PF16201"/>
    </source>
</evidence>
<dbReference type="EMBL" id="JARIHO010000002">
    <property type="protein sequence ID" value="KAJ7366832.1"/>
    <property type="molecule type" value="Genomic_DNA"/>
</dbReference>
<dbReference type="InterPro" id="IPR032436">
    <property type="entry name" value="URB1_C"/>
</dbReference>
<dbReference type="GO" id="GO:0000463">
    <property type="term" value="P:maturation of LSU-rRNA from tricistronic rRNA transcript (SSU-rRNA, 5.8S rRNA, LSU-rRNA)"/>
    <property type="evidence" value="ECO:0007669"/>
    <property type="project" value="TreeGrafter"/>
</dbReference>
<feature type="compositionally biased region" description="Basic residues" evidence="1">
    <location>
        <begin position="7"/>
        <end position="16"/>
    </location>
</feature>
<dbReference type="GO" id="GO:0000466">
    <property type="term" value="P:maturation of 5.8S rRNA from tricistronic rRNA transcript (SSU-rRNA, 5.8S rRNA, LSU-rRNA)"/>
    <property type="evidence" value="ECO:0007669"/>
    <property type="project" value="TreeGrafter"/>
</dbReference>
<dbReference type="InterPro" id="IPR059018">
    <property type="entry name" value="HEAT_URB1"/>
</dbReference>
<reference evidence="5" key="1">
    <citation type="submission" date="2023-03" db="EMBL/GenBank/DDBJ databases">
        <title>Massive genome expansion in bonnet fungi (Mycena s.s.) driven by repeated elements and novel gene families across ecological guilds.</title>
        <authorList>
            <consortium name="Lawrence Berkeley National Laboratory"/>
            <person name="Harder C.B."/>
            <person name="Miyauchi S."/>
            <person name="Viragh M."/>
            <person name="Kuo A."/>
            <person name="Thoen E."/>
            <person name="Andreopoulos B."/>
            <person name="Lu D."/>
            <person name="Skrede I."/>
            <person name="Drula E."/>
            <person name="Henrissat B."/>
            <person name="Morin E."/>
            <person name="Kohler A."/>
            <person name="Barry K."/>
            <person name="LaButti K."/>
            <person name="Morin E."/>
            <person name="Salamov A."/>
            <person name="Lipzen A."/>
            <person name="Mereny Z."/>
            <person name="Hegedus B."/>
            <person name="Baldrian P."/>
            <person name="Stursova M."/>
            <person name="Weitz H."/>
            <person name="Taylor A."/>
            <person name="Grigoriev I.V."/>
            <person name="Nagy L.G."/>
            <person name="Martin F."/>
            <person name="Kauserud H."/>
        </authorList>
    </citation>
    <scope>NUCLEOTIDE SEQUENCE</scope>
    <source>
        <strain evidence="5">CBHHK002</strain>
    </source>
</reference>
<feature type="domain" description="URB1 N-terminal" evidence="2">
    <location>
        <begin position="77"/>
        <end position="411"/>
    </location>
</feature>
<evidence type="ECO:0000259" key="2">
    <source>
        <dbReference type="Pfam" id="PF11707"/>
    </source>
</evidence>
<gene>
    <name evidence="5" type="ORF">DFH08DRAFT_835637</name>
</gene>
<dbReference type="InterPro" id="IPR016024">
    <property type="entry name" value="ARM-type_fold"/>
</dbReference>
<keyword evidence="6" id="KW-1185">Reference proteome</keyword>
<dbReference type="GO" id="GO:0005730">
    <property type="term" value="C:nucleolus"/>
    <property type="evidence" value="ECO:0007669"/>
    <property type="project" value="TreeGrafter"/>
</dbReference>
<comment type="caution">
    <text evidence="5">The sequence shown here is derived from an EMBL/GenBank/DDBJ whole genome shotgun (WGS) entry which is preliminary data.</text>
</comment>
<accession>A0AAD7ARW8</accession>
<dbReference type="SUPFAM" id="SSF48371">
    <property type="entry name" value="ARM repeat"/>
    <property type="match status" value="1"/>
</dbReference>
<evidence type="ECO:0000313" key="6">
    <source>
        <dbReference type="Proteomes" id="UP001218218"/>
    </source>
</evidence>
<protein>
    <submittedName>
        <fullName evidence="5">Ribosome 60S biogenesis N-terminal-domain-containing protein</fullName>
    </submittedName>
</protein>
<dbReference type="Pfam" id="PF11707">
    <property type="entry name" value="Npa1"/>
    <property type="match status" value="1"/>
</dbReference>
<dbReference type="Proteomes" id="UP001218218">
    <property type="component" value="Unassembled WGS sequence"/>
</dbReference>
<dbReference type="Pfam" id="PF16201">
    <property type="entry name" value="NopRA1"/>
    <property type="match status" value="1"/>
</dbReference>
<sequence>MPEPPAKRLKTGKPARKFTTPDEIRTSLRSQSAEDLTQALVELRNHFSVWPNEGPISTQDARLVLAQKWLDASPGAHDLFTIWEKSNARQPASITPIISLLSSLLTLLSSHYTFHAAGHPILRTLLTPPLMRKLNSYLGGSHTELLLVTLKLFNSMAAFGGGRERKSILESFAWETKSLPKLLNMRRKSKADDTSDPLAKPDIRTLYMFFCLSFVDQENSTQLKTMFLEQHRDAFFSIFRGLAQDPFVVIRKVLEICWTGIWLDPKIKRTLKIGLFSEITVAQLVKIYERANSEDDDAEHVPADVVHHFLLAICTRPGIGICFKDRGWYPRKSETEGAQDDEGDVPSRDRGKKIYNKILANILKTLKVNEDLRQQELALKIMAACPELVAGYWSAAGLTLEPRLSSKWIANIAFFGSVLSLPVPTDSFLSDNGVLYHPTPPPLTVVLENILPSVNTKAHLSRGLQQPSGLVQHCTALALCKCLAKYGRVLQVFQAIEAALEEDKADGQWAKMRRDLEREVRHRVPEFQVVVAFAAAAQKDGGAAAAGSGKGTAAAPPHPTKVALLAESAQRLLWMYHSYLPLLVAETRFDVGKLVQNFVDFKSGSERDTVGRLNTVRQLHVLRLLAESDQFVWSGKTASFGKTHLHVFLDAFSACENPALRKTLNGLVVHLLADSIIFQNNQEEPSLWLSALPAARGSSSDSGGHDLPEILSLEDEADVVIGFLDDCVQRCLRTPYKYIEDMQAQHGAGTTPDDLPSPLIMAVVEQLSVKVAASKQALSPSHVFVLVMFLRRLVLRLSSVQRDLGFLQHIAAKVQESLGVLFNHSPDISGAIQREMKGMRGCLPLTHAPRPLNANGDVPSSRLAEFLEQIGEQPIPEEDARRIATAFEVVDQVRLAGSYSLSQIRTSAEIVARLHLPALKDLAESLDSEQKLLWDGLNITQESPDVLHHLAFDCLFHHSSVDDINDVARREILANAAVANAPTLADMKRVMSLVNHSLSASKTDELTNGLVLLITAIFKQSALLLSLADFADLKEELFLRSAVLADLCTTTNVPEVVSQGLRLLVELILDPTKGEDRQLVSNITKHWLNVLTDSGSSSHRAISPWIRFMEPQDLFGLLQLFGADSQTNPQLLEMLIAALETAVKAQSIADLHSHLHLLITLRPALPKSMILESMIATIVDACVPVALSGRTLEHDGVSTSALLVRSGAAWSNRFHLVPASLDLRSLLFQDADWSDSTISILTAVLYQSGCDSDTFSSWLTTDFASRRSTGHLSQVLHAYLDSSDLRLGSQTDTSAWVPHLSRLLKALTDGKVTSTVRTECSSCIRLVLARIPSTIPEFLATLQHRTGRLSDSFLGREILTLGNWLAKDSDKGKLAVAPLIEHGMQWCIRAFADPNVDNDTLDVVDDLAALVETAKTAKPHVAETLLSVIIQNRLADVSAISLLSAVLRTVPLKPLVVNRYLQSIVQHTQFFKVCAAGAQKTPLRNQIIHVLHVLFNLHPANTCQVTHVQPLVRIYHGTASTADRKLLSIFQLFESERKVSIASLLGQWSATQDVPSSNILEAVQSLDAILVLRTCLHFPKWRCLADQTDYTENLRDAQLYDPVFLVLIFAQAMAEKIPESAFGWIELFRTNIVSLLIRAMSAKDQQLRAVTRSQLAALWAHLETADMQEQPHVVYVFNILRNLLPPPTTEPAPRLPSYTTLILLHALRGIFYPSNFIYPLTARFLLQRPTLDVTDVPMLYGMLYSSSDDWKKERGWIIRFISDGMMSTDDWRVLKRRHTWELLAGLFQSSDQDLTLRNSVLEVLANLTCNAQATTSLILKSSLLHWIEMQLLLSTTEAVAWVKILENILIVVDAQKMESSTGGEWRFVICRCLSLILQDMHRSLKADGIFATAAPVIWRLSALPGHSAHALPDLLDHSFKGLELLETQVEFPRSRPTGLRSASVPCMPPHSGEELHVVGDSDPFLTWGKSVEYLWQASMTLSDPPAVWDALTPRLLVWRSVFGEEGSAVGEWARILTVQSLRIAGD</sequence>
<evidence type="ECO:0000313" key="5">
    <source>
        <dbReference type="EMBL" id="KAJ7366832.1"/>
    </source>
</evidence>
<name>A0AAD7ARW8_9AGAR</name>
<feature type="domain" description="URB1 C-terminal" evidence="3">
    <location>
        <begin position="1634"/>
        <end position="1826"/>
    </location>
</feature>
<proteinExistence type="predicted"/>
<feature type="region of interest" description="Disordered" evidence="1">
    <location>
        <begin position="1"/>
        <end position="31"/>
    </location>
</feature>
<feature type="domain" description="URB1 central HEAT repeat" evidence="4">
    <location>
        <begin position="647"/>
        <end position="817"/>
    </location>
</feature>